<dbReference type="AlphaFoldDB" id="A0A2W2BMP9"/>
<organism evidence="1 2">
    <name type="scientific">Taibaiella soli</name>
    <dbReference type="NCBI Taxonomy" id="1649169"/>
    <lineage>
        <taxon>Bacteria</taxon>
        <taxon>Pseudomonadati</taxon>
        <taxon>Bacteroidota</taxon>
        <taxon>Chitinophagia</taxon>
        <taxon>Chitinophagales</taxon>
        <taxon>Chitinophagaceae</taxon>
        <taxon>Taibaiella</taxon>
    </lineage>
</organism>
<name>A0A2W2BMP9_9BACT</name>
<proteinExistence type="predicted"/>
<sequence length="108" mass="11006">MIVACHKNDDNNGCTATANTQTAPAGGNIIYTAKALGNNSKINSVTYYGASGSVTVNNPTSPWQLLIPVQKGGTISISVSGVADTVLAGYTYLDSNGANPIAEAAQCR</sequence>
<dbReference type="EMBL" id="QKTW01000002">
    <property type="protein sequence ID" value="PZF74726.1"/>
    <property type="molecule type" value="Genomic_DNA"/>
</dbReference>
<dbReference type="Proteomes" id="UP000248745">
    <property type="component" value="Unassembled WGS sequence"/>
</dbReference>
<evidence type="ECO:0000313" key="1">
    <source>
        <dbReference type="EMBL" id="PZF74726.1"/>
    </source>
</evidence>
<keyword evidence="2" id="KW-1185">Reference proteome</keyword>
<gene>
    <name evidence="1" type="ORF">DN068_00570</name>
</gene>
<protein>
    <submittedName>
        <fullName evidence="1">Uncharacterized protein</fullName>
    </submittedName>
</protein>
<accession>A0A2W2BMP9</accession>
<evidence type="ECO:0000313" key="2">
    <source>
        <dbReference type="Proteomes" id="UP000248745"/>
    </source>
</evidence>
<reference evidence="1 2" key="1">
    <citation type="submission" date="2018-06" db="EMBL/GenBank/DDBJ databases">
        <title>Mucibacter soli gen. nov., sp. nov., a new member of the family Chitinophagaceae producing mucin.</title>
        <authorList>
            <person name="Kim M.-K."/>
            <person name="Park S."/>
            <person name="Kim T.-S."/>
            <person name="Joung Y."/>
            <person name="Han J.-H."/>
            <person name="Kim S.B."/>
        </authorList>
    </citation>
    <scope>NUCLEOTIDE SEQUENCE [LARGE SCALE GENOMIC DNA]</scope>
    <source>
        <strain evidence="1 2">R1-15</strain>
    </source>
</reference>
<comment type="caution">
    <text evidence="1">The sequence shown here is derived from an EMBL/GenBank/DDBJ whole genome shotgun (WGS) entry which is preliminary data.</text>
</comment>